<dbReference type="RefSeq" id="WP_257718221.1">
    <property type="nucleotide sequence ID" value="NZ_JANJOU010000022.1"/>
</dbReference>
<protein>
    <submittedName>
        <fullName evidence="2">Uncharacterized protein</fullName>
    </submittedName>
</protein>
<sequence>MRLIRLAAALLIPAALALMAEASARGTAPARAEAPAEARTPSEQDILFAYHRMRGTEPDFRALAEMEVANRPPAPQRARDPERERRYLLVLAERRLRANFAAFDLDRPFRIRVAADVLGYDEERGGIPLRSGVFRGLSMRDATDGERGFTLRFRNPETIRAVPAADSRAAGTLLQDAGLASLGNWSGPGILVIDFVFAGAMPALPELKDTPVLAEIVSARIETREGRTLHSFASVGSRASAAALRRAGFPPLQGADLAGLRVGMGAEEAKRLALRDHPQALVSGFFNGAPESRRDAAAPRCSRALVADIRAFSLPLSPEDSYAACLAFASGDAGSDVSEVTWLHFLPGTSPATLREELERDHGIPEELTNGELLWLGRDPGRTGAPELLELRADMAELQEGGPERGPGTLLALTLRRVPVPAGDEG</sequence>
<reference evidence="2 3" key="1">
    <citation type="submission" date="2022-06" db="EMBL/GenBank/DDBJ databases">
        <title>Roseomonas CN29.</title>
        <authorList>
            <person name="Cheng Y."/>
            <person name="He X."/>
        </authorList>
    </citation>
    <scope>NUCLEOTIDE SEQUENCE [LARGE SCALE GENOMIC DNA]</scope>
    <source>
        <strain evidence="2 3">CN29</strain>
    </source>
</reference>
<evidence type="ECO:0000313" key="2">
    <source>
        <dbReference type="EMBL" id="MCR0984568.1"/>
    </source>
</evidence>
<name>A0ABT1X8X8_9PROT</name>
<evidence type="ECO:0000313" key="3">
    <source>
        <dbReference type="Proteomes" id="UP001524642"/>
    </source>
</evidence>
<dbReference type="EMBL" id="JANJOU010000022">
    <property type="protein sequence ID" value="MCR0984568.1"/>
    <property type="molecule type" value="Genomic_DNA"/>
</dbReference>
<proteinExistence type="predicted"/>
<keyword evidence="3" id="KW-1185">Reference proteome</keyword>
<keyword evidence="1" id="KW-0732">Signal</keyword>
<evidence type="ECO:0000256" key="1">
    <source>
        <dbReference type="SAM" id="SignalP"/>
    </source>
</evidence>
<organism evidence="2 3">
    <name type="scientific">Roseomonas populi</name>
    <dbReference type="NCBI Taxonomy" id="3121582"/>
    <lineage>
        <taxon>Bacteria</taxon>
        <taxon>Pseudomonadati</taxon>
        <taxon>Pseudomonadota</taxon>
        <taxon>Alphaproteobacteria</taxon>
        <taxon>Acetobacterales</taxon>
        <taxon>Roseomonadaceae</taxon>
        <taxon>Roseomonas</taxon>
    </lineage>
</organism>
<feature type="signal peptide" evidence="1">
    <location>
        <begin position="1"/>
        <end position="24"/>
    </location>
</feature>
<comment type="caution">
    <text evidence="2">The sequence shown here is derived from an EMBL/GenBank/DDBJ whole genome shotgun (WGS) entry which is preliminary data.</text>
</comment>
<dbReference type="Proteomes" id="UP001524642">
    <property type="component" value="Unassembled WGS sequence"/>
</dbReference>
<accession>A0ABT1X8X8</accession>
<gene>
    <name evidence="2" type="ORF">NRP21_21140</name>
</gene>
<feature type="chain" id="PRO_5045053156" evidence="1">
    <location>
        <begin position="25"/>
        <end position="426"/>
    </location>
</feature>